<dbReference type="Proteomes" id="UP000242754">
    <property type="component" value="Unassembled WGS sequence"/>
</dbReference>
<dbReference type="InterPro" id="IPR011101">
    <property type="entry name" value="DUF5131"/>
</dbReference>
<evidence type="ECO:0000313" key="2">
    <source>
        <dbReference type="Proteomes" id="UP000242754"/>
    </source>
</evidence>
<protein>
    <submittedName>
        <fullName evidence="1">Phage protein gp37/gp68</fullName>
    </submittedName>
</protein>
<proteinExistence type="predicted"/>
<evidence type="ECO:0000313" key="1">
    <source>
        <dbReference type="EMBL" id="CZQ98104.1"/>
    </source>
</evidence>
<name>A0A143YT79_9LACT</name>
<gene>
    <name evidence="1" type="ORF">Tpal_2220</name>
</gene>
<sequence length="290" mass="33545">MSDIWNPWHGCKKVSEGCRNCYMYSLDKQRDRKGSDIYKVKGNFDLPLQRNKRGEFYIPSGSTIRVCMTSDFFLKEADGWRDEVWSMIKKRSDVFFFLLTKRIERVPECLPQDWGDGWENVWLNVSVENQRAADRRIPQLLALPFKHKGLMAAPLIGEVRLDDYLKTGKLAHVIVGGENYEGARPCHYEWVERLYRSCLKHNVNFEFIETGNHFVKDGKSYTVPKHLQAEQAKKAGFIYRGRSVEVRLTEVAAGESLPLFETGKRSLCDHCSYKKSCNPTGEKESCMLVI</sequence>
<reference evidence="1 2" key="1">
    <citation type="submission" date="2016-02" db="EMBL/GenBank/DDBJ databases">
        <authorList>
            <person name="Wen L."/>
            <person name="He K."/>
            <person name="Yang H."/>
        </authorList>
    </citation>
    <scope>NUCLEOTIDE SEQUENCE [LARGE SCALE GENOMIC DNA]</scope>
    <source>
        <strain evidence="1">Trichococcus palustris</strain>
    </source>
</reference>
<dbReference type="Pfam" id="PF07505">
    <property type="entry name" value="DUF5131"/>
    <property type="match status" value="1"/>
</dbReference>
<dbReference type="EMBL" id="FJNE01000007">
    <property type="protein sequence ID" value="CZQ98104.1"/>
    <property type="molecule type" value="Genomic_DNA"/>
</dbReference>
<accession>A0A143YT79</accession>
<keyword evidence="2" id="KW-1185">Reference proteome</keyword>
<dbReference type="OrthoDB" id="9787478at2"/>
<dbReference type="AlphaFoldDB" id="A0A143YT79"/>
<organism evidence="1 2">
    <name type="scientific">Trichococcus palustris</name>
    <dbReference type="NCBI Taxonomy" id="140314"/>
    <lineage>
        <taxon>Bacteria</taxon>
        <taxon>Bacillati</taxon>
        <taxon>Bacillota</taxon>
        <taxon>Bacilli</taxon>
        <taxon>Lactobacillales</taxon>
        <taxon>Carnobacteriaceae</taxon>
        <taxon>Trichococcus</taxon>
    </lineage>
</organism>
<dbReference type="RefSeq" id="WP_087033780.1">
    <property type="nucleotide sequence ID" value="NZ_FJNE01000007.1"/>
</dbReference>